<dbReference type="Gene3D" id="6.20.210.20">
    <property type="entry name" value="THAP domain"/>
    <property type="match status" value="1"/>
</dbReference>
<keyword evidence="2 5" id="KW-0863">Zinc-finger</keyword>
<evidence type="ECO:0000256" key="1">
    <source>
        <dbReference type="ARBA" id="ARBA00022723"/>
    </source>
</evidence>
<keyword evidence="1" id="KW-0479">Metal-binding</keyword>
<organism evidence="7 8">
    <name type="scientific">Molorchus minor</name>
    <dbReference type="NCBI Taxonomy" id="1323400"/>
    <lineage>
        <taxon>Eukaryota</taxon>
        <taxon>Metazoa</taxon>
        <taxon>Ecdysozoa</taxon>
        <taxon>Arthropoda</taxon>
        <taxon>Hexapoda</taxon>
        <taxon>Insecta</taxon>
        <taxon>Pterygota</taxon>
        <taxon>Neoptera</taxon>
        <taxon>Endopterygota</taxon>
        <taxon>Coleoptera</taxon>
        <taxon>Polyphaga</taxon>
        <taxon>Cucujiformia</taxon>
        <taxon>Chrysomeloidea</taxon>
        <taxon>Cerambycidae</taxon>
        <taxon>Lamiinae</taxon>
        <taxon>Monochamini</taxon>
        <taxon>Molorchus</taxon>
    </lineage>
</organism>
<dbReference type="InterPro" id="IPR052224">
    <property type="entry name" value="THAP_domain_protein"/>
</dbReference>
<protein>
    <recommendedName>
        <fullName evidence="6">THAP-type domain-containing protein</fullName>
    </recommendedName>
</protein>
<comment type="caution">
    <text evidence="7">The sequence shown here is derived from an EMBL/GenBank/DDBJ whole genome shotgun (WGS) entry which is preliminary data.</text>
</comment>
<accession>A0ABQ9JWC0</accession>
<keyword evidence="8" id="KW-1185">Reference proteome</keyword>
<dbReference type="SUPFAM" id="SSF57716">
    <property type="entry name" value="Glucocorticoid receptor-like (DNA-binding domain)"/>
    <property type="match status" value="1"/>
</dbReference>
<dbReference type="InterPro" id="IPR038441">
    <property type="entry name" value="THAP_Znf_sf"/>
</dbReference>
<proteinExistence type="predicted"/>
<name>A0ABQ9JWC0_9CUCU</name>
<evidence type="ECO:0000256" key="3">
    <source>
        <dbReference type="ARBA" id="ARBA00022833"/>
    </source>
</evidence>
<evidence type="ECO:0000256" key="4">
    <source>
        <dbReference type="ARBA" id="ARBA00023125"/>
    </source>
</evidence>
<evidence type="ECO:0000256" key="2">
    <source>
        <dbReference type="ARBA" id="ARBA00022771"/>
    </source>
</evidence>
<dbReference type="SMART" id="SM00980">
    <property type="entry name" value="THAP"/>
    <property type="match status" value="1"/>
</dbReference>
<keyword evidence="3" id="KW-0862">Zinc</keyword>
<dbReference type="InterPro" id="IPR006612">
    <property type="entry name" value="THAP_Znf"/>
</dbReference>
<evidence type="ECO:0000256" key="5">
    <source>
        <dbReference type="PROSITE-ProRule" id="PRU00309"/>
    </source>
</evidence>
<gene>
    <name evidence="7" type="ORF">NQ317_019269</name>
</gene>
<dbReference type="SMART" id="SM00692">
    <property type="entry name" value="DM3"/>
    <property type="match status" value="1"/>
</dbReference>
<sequence>MQIPTIMPGMRCTISVCNNSRIKNVEKPGKHISFYRFPKDTEIRQIWIQKCKRDGKWNWENCRVCSEHFTPDDYESDLQAKLLGLSPKKKLKATVLLCGKEDFTGPQEKFVDRAYDEVQIQHTKRGGVNQHKRIK</sequence>
<dbReference type="PANTHER" id="PTHR46927">
    <property type="entry name" value="AGAP005574-PA"/>
    <property type="match status" value="1"/>
</dbReference>
<evidence type="ECO:0000313" key="7">
    <source>
        <dbReference type="EMBL" id="KAJ8982485.1"/>
    </source>
</evidence>
<dbReference type="PROSITE" id="PS50950">
    <property type="entry name" value="ZF_THAP"/>
    <property type="match status" value="1"/>
</dbReference>
<keyword evidence="4 5" id="KW-0238">DNA-binding</keyword>
<dbReference type="PANTHER" id="PTHR46927:SF3">
    <property type="entry name" value="THAP-TYPE DOMAIN-CONTAINING PROTEIN"/>
    <property type="match status" value="1"/>
</dbReference>
<dbReference type="Pfam" id="PF05485">
    <property type="entry name" value="THAP"/>
    <property type="match status" value="1"/>
</dbReference>
<dbReference type="EMBL" id="JAPWTJ010000120">
    <property type="protein sequence ID" value="KAJ8982485.1"/>
    <property type="molecule type" value="Genomic_DNA"/>
</dbReference>
<feature type="domain" description="THAP-type" evidence="6">
    <location>
        <begin position="7"/>
        <end position="100"/>
    </location>
</feature>
<evidence type="ECO:0000259" key="6">
    <source>
        <dbReference type="PROSITE" id="PS50950"/>
    </source>
</evidence>
<reference evidence="7" key="1">
    <citation type="journal article" date="2023" name="Insect Mol. Biol.">
        <title>Genome sequencing provides insights into the evolution of gene families encoding plant cell wall-degrading enzymes in longhorned beetles.</title>
        <authorList>
            <person name="Shin N.R."/>
            <person name="Okamura Y."/>
            <person name="Kirsch R."/>
            <person name="Pauchet Y."/>
        </authorList>
    </citation>
    <scope>NUCLEOTIDE SEQUENCE</scope>
    <source>
        <strain evidence="7">MMC_N1</strain>
    </source>
</reference>
<evidence type="ECO:0000313" key="8">
    <source>
        <dbReference type="Proteomes" id="UP001162164"/>
    </source>
</evidence>
<dbReference type="Proteomes" id="UP001162164">
    <property type="component" value="Unassembled WGS sequence"/>
</dbReference>